<protein>
    <recommendedName>
        <fullName evidence="4">Glycosyltransferase RgtA/B/C/D-like domain-containing protein</fullName>
    </recommendedName>
</protein>
<feature type="transmembrane region" description="Helical" evidence="1">
    <location>
        <begin position="70"/>
        <end position="88"/>
    </location>
</feature>
<reference evidence="2 3" key="1">
    <citation type="journal article" date="2015" name="Nature">
        <title>rRNA introns, odd ribosomes, and small enigmatic genomes across a large radiation of phyla.</title>
        <authorList>
            <person name="Brown C.T."/>
            <person name="Hug L.A."/>
            <person name="Thomas B.C."/>
            <person name="Sharon I."/>
            <person name="Castelle C.J."/>
            <person name="Singh A."/>
            <person name="Wilkins M.J."/>
            <person name="Williams K.H."/>
            <person name="Banfield J.F."/>
        </authorList>
    </citation>
    <scope>NUCLEOTIDE SEQUENCE [LARGE SCALE GENOMIC DNA]</scope>
</reference>
<feature type="transmembrane region" description="Helical" evidence="1">
    <location>
        <begin position="40"/>
        <end position="58"/>
    </location>
</feature>
<evidence type="ECO:0000313" key="3">
    <source>
        <dbReference type="Proteomes" id="UP000034349"/>
    </source>
</evidence>
<evidence type="ECO:0008006" key="4">
    <source>
        <dbReference type="Google" id="ProtNLM"/>
    </source>
</evidence>
<keyword evidence="1" id="KW-1133">Transmembrane helix</keyword>
<dbReference type="AlphaFoldDB" id="A0A0F9ZBU1"/>
<feature type="transmembrane region" description="Helical" evidence="1">
    <location>
        <begin position="321"/>
        <end position="342"/>
    </location>
</feature>
<organism evidence="2 3">
    <name type="scientific">Candidatus Roizmanbacteria bacterium GW2011_GWA2_32_13</name>
    <dbReference type="NCBI Taxonomy" id="1618475"/>
    <lineage>
        <taxon>Bacteria</taxon>
        <taxon>Candidatus Roizmaniibacteriota</taxon>
    </lineage>
</organism>
<gene>
    <name evidence="2" type="ORF">UR23_C0023G0005</name>
</gene>
<evidence type="ECO:0000256" key="1">
    <source>
        <dbReference type="SAM" id="Phobius"/>
    </source>
</evidence>
<feature type="transmembrane region" description="Helical" evidence="1">
    <location>
        <begin position="228"/>
        <end position="261"/>
    </location>
</feature>
<keyword evidence="1" id="KW-0472">Membrane</keyword>
<feature type="transmembrane region" description="Helical" evidence="1">
    <location>
        <begin position="267"/>
        <end position="284"/>
    </location>
</feature>
<name>A0A0F9ZBU1_9BACT</name>
<feature type="transmembrane region" description="Helical" evidence="1">
    <location>
        <begin position="175"/>
        <end position="197"/>
    </location>
</feature>
<dbReference type="EMBL" id="LBOK01000023">
    <property type="protein sequence ID" value="KKP36231.1"/>
    <property type="molecule type" value="Genomic_DNA"/>
</dbReference>
<keyword evidence="1" id="KW-0812">Transmembrane</keyword>
<feature type="transmembrane region" description="Helical" evidence="1">
    <location>
        <begin position="377"/>
        <end position="396"/>
    </location>
</feature>
<feature type="transmembrane region" description="Helical" evidence="1">
    <location>
        <begin position="348"/>
        <end position="365"/>
    </location>
</feature>
<accession>A0A0F9ZBU1</accession>
<proteinExistence type="predicted"/>
<feature type="transmembrane region" description="Helical" evidence="1">
    <location>
        <begin position="408"/>
        <end position="427"/>
    </location>
</feature>
<dbReference type="Proteomes" id="UP000034349">
    <property type="component" value="Unassembled WGS sequence"/>
</dbReference>
<evidence type="ECO:0000313" key="2">
    <source>
        <dbReference type="EMBL" id="KKP36231.1"/>
    </source>
</evidence>
<feature type="transmembrane region" description="Helical" evidence="1">
    <location>
        <begin position="144"/>
        <end position="168"/>
    </location>
</feature>
<feature type="transmembrane region" description="Helical" evidence="1">
    <location>
        <begin position="203"/>
        <end position="221"/>
    </location>
</feature>
<comment type="caution">
    <text evidence="2">The sequence shown here is derived from an EMBL/GenBank/DDBJ whole genome shotgun (WGS) entry which is preliminary data.</text>
</comment>
<sequence>MNIRDTFVNIIIFLTAFLIFVIDVIYYISKAEFLGKFGVYVWYFSYLFFIVYAFFSLFNIFKISFKIKSFISFFSLLFIIFIVLLNTVNPKNVSGETTVETTCAINHLLFSPDLGFWKTCLYGYPARQYYLSVAPSLLFGRNLFALNFGGSFYFLIGLPIFVYGLWFLLPHKKTFDYLIGAILISFFHLNSFNFLMFQYEQSIFPFSMTLMAGGLSLTYFYTKKKSALLLIWLLMLYLIYSYTTSLFSLSLLFLFLLVIIFVEKNKWFKIFIFISVIINLFFSFQLRNDLNIFDGTVRNLNLVNKDILDTFIHIFFQNKGIAFVSPVFNFILLFFLFGSLFLAFGIEYALIGLWIALVILFSIISKGYSYYGIDFRLNRSIVIFPVLFILIANLIKNFIQSVSGREKHIWPVIIFIFLFLFGTGYCYQYSYIQSKSISKHYQFIEWLNKQTMNKKNSIFLFDSDQEIDYASINDSFQYFLPRTESRIVKEDCKLYSNLNKNIFLLTQNINDSDCKKYFNKIVSIKEYKTEDKNLNFYQLSK</sequence>
<feature type="transmembrane region" description="Helical" evidence="1">
    <location>
        <begin position="7"/>
        <end position="28"/>
    </location>
</feature>